<dbReference type="OrthoDB" id="798290at2"/>
<dbReference type="STRING" id="1079859.SAMN04515674_101478"/>
<gene>
    <name evidence="1" type="ORF">SAMN04515674_101478</name>
</gene>
<name>A0A1I5MW92_9BACT</name>
<keyword evidence="2" id="KW-1185">Reference proteome</keyword>
<dbReference type="RefSeq" id="WP_092011489.1">
    <property type="nucleotide sequence ID" value="NZ_FOXH01000001.1"/>
</dbReference>
<dbReference type="EMBL" id="FOXH01000001">
    <property type="protein sequence ID" value="SFP13829.1"/>
    <property type="molecule type" value="Genomic_DNA"/>
</dbReference>
<sequence length="134" mass="14867">MAFDSRAYDWSQLRLLHNGQELTSFTRVQYTADFDKKLQYGAGTNPQFVGIGNKSFSGSITIKKRDLIAIKARFGVKLLGDVPPFTITIAYKRPDLTVQSDSLMFCEFGGEDVSIGQGDPDTEVTANFIFLSLV</sequence>
<evidence type="ECO:0000313" key="2">
    <source>
        <dbReference type="Proteomes" id="UP000199306"/>
    </source>
</evidence>
<proteinExistence type="predicted"/>
<dbReference type="Proteomes" id="UP000199306">
    <property type="component" value="Unassembled WGS sequence"/>
</dbReference>
<organism evidence="1 2">
    <name type="scientific">Pseudarcicella hirudinis</name>
    <dbReference type="NCBI Taxonomy" id="1079859"/>
    <lineage>
        <taxon>Bacteria</taxon>
        <taxon>Pseudomonadati</taxon>
        <taxon>Bacteroidota</taxon>
        <taxon>Cytophagia</taxon>
        <taxon>Cytophagales</taxon>
        <taxon>Flectobacillaceae</taxon>
        <taxon>Pseudarcicella</taxon>
    </lineage>
</organism>
<evidence type="ECO:0000313" key="1">
    <source>
        <dbReference type="EMBL" id="SFP13829.1"/>
    </source>
</evidence>
<reference evidence="1 2" key="1">
    <citation type="submission" date="2016-10" db="EMBL/GenBank/DDBJ databases">
        <authorList>
            <person name="de Groot N.N."/>
        </authorList>
    </citation>
    <scope>NUCLEOTIDE SEQUENCE [LARGE SCALE GENOMIC DNA]</scope>
    <source>
        <strain evidence="2">E92,LMG 26720,CCM 7988</strain>
    </source>
</reference>
<protein>
    <submittedName>
        <fullName evidence="1">Uncharacterized protein</fullName>
    </submittedName>
</protein>
<dbReference type="AlphaFoldDB" id="A0A1I5MW92"/>
<accession>A0A1I5MW92</accession>